<sequence>MTSQAELQNPRPYAIVETEHSEGELKTSNFPPDEVQRDIATYREATAFSVYVKLATCLHGHLDGRNSDPASLIIFEYEVHSKEEDSVVKSLQTSFKFTQSGHGSPDLKAYAPYVRRRYNFSKADVTNTKGMETSAGGSAGSAELAAKFSNEKAVAHEQQYFEKVESWPGYNDREKRHDKVSFCFTQNKSQRTGVTPFFRTAMLLKRSDQSPFKANFSLELDGGFTYNSSQTFKKVFGKAPDDPINFDPLAGPLYGETNLELDSLAQYAHGRELDKSLAPIWGVDTHSE</sequence>
<dbReference type="Proteomes" id="UP000799757">
    <property type="component" value="Unassembled WGS sequence"/>
</dbReference>
<dbReference type="AlphaFoldDB" id="A0A6A6WT54"/>
<evidence type="ECO:0000313" key="1">
    <source>
        <dbReference type="EMBL" id="KAF2787094.1"/>
    </source>
</evidence>
<keyword evidence="2" id="KW-1185">Reference proteome</keyword>
<evidence type="ECO:0000313" key="2">
    <source>
        <dbReference type="Proteomes" id="UP000799757"/>
    </source>
</evidence>
<proteinExistence type="predicted"/>
<organism evidence="1 2">
    <name type="scientific">Melanomma pulvis-pyrius CBS 109.77</name>
    <dbReference type="NCBI Taxonomy" id="1314802"/>
    <lineage>
        <taxon>Eukaryota</taxon>
        <taxon>Fungi</taxon>
        <taxon>Dikarya</taxon>
        <taxon>Ascomycota</taxon>
        <taxon>Pezizomycotina</taxon>
        <taxon>Dothideomycetes</taxon>
        <taxon>Pleosporomycetidae</taxon>
        <taxon>Pleosporales</taxon>
        <taxon>Melanommataceae</taxon>
        <taxon>Melanomma</taxon>
    </lineage>
</organism>
<accession>A0A6A6WT54</accession>
<dbReference type="OrthoDB" id="5030973at2759"/>
<protein>
    <submittedName>
        <fullName evidence="1">Uncharacterized protein</fullName>
    </submittedName>
</protein>
<dbReference type="EMBL" id="MU002361">
    <property type="protein sequence ID" value="KAF2787094.1"/>
    <property type="molecule type" value="Genomic_DNA"/>
</dbReference>
<gene>
    <name evidence="1" type="ORF">K505DRAFT_133111</name>
</gene>
<name>A0A6A6WT54_9PLEO</name>
<reference evidence="1" key="1">
    <citation type="journal article" date="2020" name="Stud. Mycol.">
        <title>101 Dothideomycetes genomes: a test case for predicting lifestyles and emergence of pathogens.</title>
        <authorList>
            <person name="Haridas S."/>
            <person name="Albert R."/>
            <person name="Binder M."/>
            <person name="Bloem J."/>
            <person name="Labutti K."/>
            <person name="Salamov A."/>
            <person name="Andreopoulos B."/>
            <person name="Baker S."/>
            <person name="Barry K."/>
            <person name="Bills G."/>
            <person name="Bluhm B."/>
            <person name="Cannon C."/>
            <person name="Castanera R."/>
            <person name="Culley D."/>
            <person name="Daum C."/>
            <person name="Ezra D."/>
            <person name="Gonzalez J."/>
            <person name="Henrissat B."/>
            <person name="Kuo A."/>
            <person name="Liang C."/>
            <person name="Lipzen A."/>
            <person name="Lutzoni F."/>
            <person name="Magnuson J."/>
            <person name="Mondo S."/>
            <person name="Nolan M."/>
            <person name="Ohm R."/>
            <person name="Pangilinan J."/>
            <person name="Park H.-J."/>
            <person name="Ramirez L."/>
            <person name="Alfaro M."/>
            <person name="Sun H."/>
            <person name="Tritt A."/>
            <person name="Yoshinaga Y."/>
            <person name="Zwiers L.-H."/>
            <person name="Turgeon B."/>
            <person name="Goodwin S."/>
            <person name="Spatafora J."/>
            <person name="Crous P."/>
            <person name="Grigoriev I."/>
        </authorList>
    </citation>
    <scope>NUCLEOTIDE SEQUENCE</scope>
    <source>
        <strain evidence="1">CBS 109.77</strain>
    </source>
</reference>